<dbReference type="GO" id="GO:0098552">
    <property type="term" value="C:side of membrane"/>
    <property type="evidence" value="ECO:0007669"/>
    <property type="project" value="UniProtKB-KW"/>
</dbReference>
<gene>
    <name evidence="18" type="ORF">AA0114_g10244</name>
</gene>
<comment type="subcellular location">
    <subcellularLocation>
        <location evidence="2">Membrane</location>
        <topology evidence="2">Lipid-anchor</topology>
        <topology evidence="2">GPI-anchor</topology>
    </subcellularLocation>
    <subcellularLocation>
        <location evidence="1">Membrane</location>
        <topology evidence="1">Multi-pass membrane protein</topology>
    </subcellularLocation>
    <subcellularLocation>
        <location evidence="3">Secreted</location>
    </subcellularLocation>
</comment>
<name>A0A4Q4M770_9PLEO</name>
<feature type="domain" description="CFEM" evidence="17">
    <location>
        <begin position="31"/>
        <end position="95"/>
    </location>
</feature>
<keyword evidence="8 16" id="KW-0732">Signal</keyword>
<dbReference type="Proteomes" id="UP000292402">
    <property type="component" value="Unassembled WGS sequence"/>
</dbReference>
<evidence type="ECO:0000256" key="15">
    <source>
        <dbReference type="SAM" id="Phobius"/>
    </source>
</evidence>
<evidence type="ECO:0000256" key="10">
    <source>
        <dbReference type="ARBA" id="ARBA00023136"/>
    </source>
</evidence>
<feature type="chain" id="PRO_5020662348" description="CFEM domain-containing protein" evidence="16">
    <location>
        <begin position="20"/>
        <end position="529"/>
    </location>
</feature>
<dbReference type="Pfam" id="PF20684">
    <property type="entry name" value="Fung_rhodopsin"/>
    <property type="match status" value="1"/>
</dbReference>
<evidence type="ECO:0000256" key="7">
    <source>
        <dbReference type="ARBA" id="ARBA00022692"/>
    </source>
</evidence>
<keyword evidence="5" id="KW-0964">Secreted</keyword>
<evidence type="ECO:0000256" key="12">
    <source>
        <dbReference type="ARBA" id="ARBA00023288"/>
    </source>
</evidence>
<organism evidence="18 19">
    <name type="scientific">Alternaria tenuissima</name>
    <dbReference type="NCBI Taxonomy" id="119927"/>
    <lineage>
        <taxon>Eukaryota</taxon>
        <taxon>Fungi</taxon>
        <taxon>Dikarya</taxon>
        <taxon>Ascomycota</taxon>
        <taxon>Pezizomycotina</taxon>
        <taxon>Dothideomycetes</taxon>
        <taxon>Pleosporomycetidae</taxon>
        <taxon>Pleosporales</taxon>
        <taxon>Pleosporineae</taxon>
        <taxon>Pleosporaceae</taxon>
        <taxon>Alternaria</taxon>
        <taxon>Alternaria sect. Alternaria</taxon>
        <taxon>Alternaria alternata complex</taxon>
    </lineage>
</organism>
<protein>
    <recommendedName>
        <fullName evidence="17">CFEM domain-containing protein</fullName>
    </recommendedName>
</protein>
<evidence type="ECO:0000256" key="2">
    <source>
        <dbReference type="ARBA" id="ARBA00004589"/>
    </source>
</evidence>
<feature type="region of interest" description="Disordered" evidence="14">
    <location>
        <begin position="498"/>
        <end position="529"/>
    </location>
</feature>
<keyword evidence="12" id="KW-0449">Lipoprotein</keyword>
<keyword evidence="10 15" id="KW-0472">Membrane</keyword>
<feature type="transmembrane region" description="Helical" evidence="15">
    <location>
        <begin position="298"/>
        <end position="317"/>
    </location>
</feature>
<dbReference type="PANTHER" id="PTHR33048">
    <property type="entry name" value="PTH11-LIKE INTEGRAL MEMBRANE PROTEIN (AFU_ORTHOLOGUE AFUA_5G11245)"/>
    <property type="match status" value="1"/>
</dbReference>
<keyword evidence="6" id="KW-0336">GPI-anchor</keyword>
<feature type="transmembrane region" description="Helical" evidence="15">
    <location>
        <begin position="182"/>
        <end position="205"/>
    </location>
</feature>
<feature type="transmembrane region" description="Helical" evidence="15">
    <location>
        <begin position="217"/>
        <end position="245"/>
    </location>
</feature>
<evidence type="ECO:0000259" key="17">
    <source>
        <dbReference type="SMART" id="SM00747"/>
    </source>
</evidence>
<keyword evidence="11" id="KW-1015">Disulfide bond</keyword>
<feature type="region of interest" description="Disordered" evidence="14">
    <location>
        <begin position="379"/>
        <end position="403"/>
    </location>
</feature>
<keyword evidence="9 15" id="KW-1133">Transmembrane helix</keyword>
<sequence length="529" mass="59068">MKFFSALLFLVFAPLLSFAQSQNGTDVLALAVKNLPPCALKCTLTIVTASPCELTDFSCIKANETLLDDLTKCVLAGCKPKEALTAKRFLADMMNTPIRNKTIQGTITTLVAGIAALVAYILRVIARLPWFGGNWGLDDWVMTVAIILIVPLSVCAYILNQIGLGQDMWYVSFDNITKILEIFYYTELLYLVSVALTKIAILLFYLRIFPHQGLRRWIYVTIVVCIMYIIAFGTATALQCLPIRIAWEHWDGEHHGKCINLNADAWASAAVNIILDLVVITIPMRELSQLKMSRRRKFGIMLMFLGGGFVTIVSIVRLKFMIQFAQTTNVTWDYLPIGYWSAVEAQVGAIIACLPAIRQLERSIRERIWPKQKKNNYYYEENSGNSSKKSKQTDGSNGSNIKSRIWLPKTDRSQLSTFRTSRADKEDFVRLDEYEMGVTKGAKEGIVETGNGIPTRSSSDGSLDRSFKSNEDIQPLAAGPSPVVGSPLGGIMVQSEYSVDRGSPHPSEIQALPPYHPKEGTLIDTRRWL</sequence>
<dbReference type="SMART" id="SM00747">
    <property type="entry name" value="CFEM"/>
    <property type="match status" value="1"/>
</dbReference>
<feature type="transmembrane region" description="Helical" evidence="15">
    <location>
        <begin position="140"/>
        <end position="162"/>
    </location>
</feature>
<feature type="compositionally biased region" description="Polar residues" evidence="14">
    <location>
        <begin position="452"/>
        <end position="461"/>
    </location>
</feature>
<reference evidence="19" key="1">
    <citation type="journal article" date="2019" name="bioRxiv">
        <title>Genomics, evolutionary history and diagnostics of the Alternaria alternata species group including apple and Asian pear pathotypes.</title>
        <authorList>
            <person name="Armitage A.D."/>
            <person name="Cockerton H.M."/>
            <person name="Sreenivasaprasad S."/>
            <person name="Woodhall J.W."/>
            <person name="Lane C.R."/>
            <person name="Harrison R.J."/>
            <person name="Clarkson J.P."/>
        </authorList>
    </citation>
    <scope>NUCLEOTIDE SEQUENCE [LARGE SCALE GENOMIC DNA]</scope>
    <source>
        <strain evidence="19">FERA 1082</strain>
    </source>
</reference>
<feature type="signal peptide" evidence="16">
    <location>
        <begin position="1"/>
        <end position="19"/>
    </location>
</feature>
<dbReference type="AlphaFoldDB" id="A0A4Q4M770"/>
<accession>A0A4Q4M770</accession>
<dbReference type="Pfam" id="PF05730">
    <property type="entry name" value="CFEM"/>
    <property type="match status" value="1"/>
</dbReference>
<dbReference type="EMBL" id="PDXA01000044">
    <property type="protein sequence ID" value="RYN43557.1"/>
    <property type="molecule type" value="Genomic_DNA"/>
</dbReference>
<evidence type="ECO:0000256" key="9">
    <source>
        <dbReference type="ARBA" id="ARBA00022989"/>
    </source>
</evidence>
<evidence type="ECO:0000256" key="5">
    <source>
        <dbReference type="ARBA" id="ARBA00022525"/>
    </source>
</evidence>
<comment type="similarity">
    <text evidence="4">Belongs to the RBT5 family.</text>
</comment>
<evidence type="ECO:0000313" key="18">
    <source>
        <dbReference type="EMBL" id="RYN43557.1"/>
    </source>
</evidence>
<comment type="caution">
    <text evidence="18">The sequence shown here is derived from an EMBL/GenBank/DDBJ whole genome shotgun (WGS) entry which is preliminary data.</text>
</comment>
<evidence type="ECO:0000256" key="14">
    <source>
        <dbReference type="SAM" id="MobiDB-lite"/>
    </source>
</evidence>
<evidence type="ECO:0000256" key="1">
    <source>
        <dbReference type="ARBA" id="ARBA00004141"/>
    </source>
</evidence>
<feature type="transmembrane region" description="Helical" evidence="15">
    <location>
        <begin position="103"/>
        <end position="128"/>
    </location>
</feature>
<proteinExistence type="inferred from homology"/>
<feature type="compositionally biased region" description="Polar residues" evidence="14">
    <location>
        <begin position="393"/>
        <end position="402"/>
    </location>
</feature>
<dbReference type="GO" id="GO:0005576">
    <property type="term" value="C:extracellular region"/>
    <property type="evidence" value="ECO:0007669"/>
    <property type="project" value="UniProtKB-SubCell"/>
</dbReference>
<feature type="transmembrane region" description="Helical" evidence="15">
    <location>
        <begin position="337"/>
        <end position="357"/>
    </location>
</feature>
<evidence type="ECO:0000313" key="19">
    <source>
        <dbReference type="Proteomes" id="UP000292402"/>
    </source>
</evidence>
<evidence type="ECO:0000256" key="8">
    <source>
        <dbReference type="ARBA" id="ARBA00022729"/>
    </source>
</evidence>
<dbReference type="InterPro" id="IPR052337">
    <property type="entry name" value="SAT4-like"/>
</dbReference>
<feature type="compositionally biased region" description="Basic and acidic residues" evidence="14">
    <location>
        <begin position="516"/>
        <end position="529"/>
    </location>
</feature>
<feature type="region of interest" description="Disordered" evidence="14">
    <location>
        <begin position="446"/>
        <end position="467"/>
    </location>
</feature>
<dbReference type="PANTHER" id="PTHR33048:SF160">
    <property type="entry name" value="SAT4 FAMILY MEMBRANE PROTEIN"/>
    <property type="match status" value="1"/>
</dbReference>
<dbReference type="InterPro" id="IPR049326">
    <property type="entry name" value="Rhodopsin_dom_fungi"/>
</dbReference>
<evidence type="ECO:0000256" key="11">
    <source>
        <dbReference type="ARBA" id="ARBA00023157"/>
    </source>
</evidence>
<dbReference type="InterPro" id="IPR008427">
    <property type="entry name" value="Extracellular_membr_CFEM_dom"/>
</dbReference>
<keyword evidence="7 15" id="KW-0812">Transmembrane</keyword>
<evidence type="ECO:0000256" key="16">
    <source>
        <dbReference type="SAM" id="SignalP"/>
    </source>
</evidence>
<comment type="similarity">
    <text evidence="13">Belongs to the SAT4 family.</text>
</comment>
<evidence type="ECO:0000256" key="4">
    <source>
        <dbReference type="ARBA" id="ARBA00010031"/>
    </source>
</evidence>
<evidence type="ECO:0000256" key="13">
    <source>
        <dbReference type="ARBA" id="ARBA00038359"/>
    </source>
</evidence>
<evidence type="ECO:0000256" key="3">
    <source>
        <dbReference type="ARBA" id="ARBA00004613"/>
    </source>
</evidence>
<evidence type="ECO:0000256" key="6">
    <source>
        <dbReference type="ARBA" id="ARBA00022622"/>
    </source>
</evidence>
<keyword evidence="6" id="KW-0325">Glycoprotein</keyword>